<keyword evidence="4" id="KW-1185">Reference proteome</keyword>
<dbReference type="PROSITE" id="PS51782">
    <property type="entry name" value="LYSM"/>
    <property type="match status" value="1"/>
</dbReference>
<keyword evidence="1" id="KW-0472">Membrane</keyword>
<evidence type="ECO:0000259" key="2">
    <source>
        <dbReference type="PROSITE" id="PS51782"/>
    </source>
</evidence>
<dbReference type="Proteomes" id="UP001300383">
    <property type="component" value="Unassembled WGS sequence"/>
</dbReference>
<accession>A0AAP4F167</accession>
<name>A0AAP4F167_9FIRM</name>
<reference evidence="3 4" key="1">
    <citation type="submission" date="2023-05" db="EMBL/GenBank/DDBJ databases">
        <title>[ruminococcus] sp. nov., isolated from a pig farm feces dump.</title>
        <authorList>
            <person name="Chang Y.-H."/>
        </authorList>
    </citation>
    <scope>NUCLEOTIDE SEQUENCE [LARGE SCALE GENOMIC DNA]</scope>
    <source>
        <strain evidence="3 4">YH-rum2234</strain>
    </source>
</reference>
<dbReference type="SMART" id="SM00257">
    <property type="entry name" value="LysM"/>
    <property type="match status" value="1"/>
</dbReference>
<dbReference type="AlphaFoldDB" id="A0AAP4F167"/>
<keyword evidence="1" id="KW-0812">Transmembrane</keyword>
<dbReference type="InterPro" id="IPR018392">
    <property type="entry name" value="LysM"/>
</dbReference>
<dbReference type="CDD" id="cd00118">
    <property type="entry name" value="LysM"/>
    <property type="match status" value="1"/>
</dbReference>
<dbReference type="Gene3D" id="3.10.350.10">
    <property type="entry name" value="LysM domain"/>
    <property type="match status" value="1"/>
</dbReference>
<dbReference type="SUPFAM" id="SSF54106">
    <property type="entry name" value="LysM domain"/>
    <property type="match status" value="1"/>
</dbReference>
<evidence type="ECO:0000256" key="1">
    <source>
        <dbReference type="SAM" id="Phobius"/>
    </source>
</evidence>
<proteinExistence type="predicted"/>
<feature type="transmembrane region" description="Helical" evidence="1">
    <location>
        <begin position="12"/>
        <end position="33"/>
    </location>
</feature>
<dbReference type="InterPro" id="IPR036779">
    <property type="entry name" value="LysM_dom_sf"/>
</dbReference>
<dbReference type="RefSeq" id="WP_283231648.1">
    <property type="nucleotide sequence ID" value="NZ_JASGBQ010000028.1"/>
</dbReference>
<keyword evidence="1" id="KW-1133">Transmembrane helix</keyword>
<organism evidence="3 4">
    <name type="scientific">Fusibacillus kribbianus</name>
    <dbReference type="NCBI Taxonomy" id="3044208"/>
    <lineage>
        <taxon>Bacteria</taxon>
        <taxon>Bacillati</taxon>
        <taxon>Bacillota</taxon>
        <taxon>Clostridia</taxon>
        <taxon>Lachnospirales</taxon>
        <taxon>Lachnospiraceae</taxon>
        <taxon>Fusibacillus</taxon>
    </lineage>
</organism>
<gene>
    <name evidence="3" type="ORF">QJ036_12270</name>
</gene>
<evidence type="ECO:0000313" key="4">
    <source>
        <dbReference type="Proteomes" id="UP001300383"/>
    </source>
</evidence>
<comment type="caution">
    <text evidence="3">The sequence shown here is derived from an EMBL/GenBank/DDBJ whole genome shotgun (WGS) entry which is preliminary data.</text>
</comment>
<protein>
    <submittedName>
        <fullName evidence="3">LysM peptidoglycan-binding domain-containing protein</fullName>
    </submittedName>
</protein>
<evidence type="ECO:0000313" key="3">
    <source>
        <dbReference type="EMBL" id="MDI9243223.1"/>
    </source>
</evidence>
<sequence length="107" mass="12383">MQKRAKASRIKIKCLIFLGVIFLFSMIFFGAIVSAKNDKDAAPLYKYYTSIQINKGDTLWKIAGEYCHDSDQMNAYVKELKQINHLNSDEIHAGNYLTVIYYSDQYK</sequence>
<feature type="domain" description="LysM" evidence="2">
    <location>
        <begin position="49"/>
        <end position="99"/>
    </location>
</feature>
<dbReference type="Pfam" id="PF01476">
    <property type="entry name" value="LysM"/>
    <property type="match status" value="1"/>
</dbReference>
<dbReference type="EMBL" id="JASGBQ010000028">
    <property type="protein sequence ID" value="MDI9243223.1"/>
    <property type="molecule type" value="Genomic_DNA"/>
</dbReference>